<accession>A0A7X4K899</accession>
<name>A0A7X4K899_9SPHN</name>
<organism evidence="1 2">
    <name type="scientific">Novosphingobium silvae</name>
    <dbReference type="NCBI Taxonomy" id="2692619"/>
    <lineage>
        <taxon>Bacteria</taxon>
        <taxon>Pseudomonadati</taxon>
        <taxon>Pseudomonadota</taxon>
        <taxon>Alphaproteobacteria</taxon>
        <taxon>Sphingomonadales</taxon>
        <taxon>Sphingomonadaceae</taxon>
        <taxon>Novosphingobium</taxon>
    </lineage>
</organism>
<evidence type="ECO:0000313" key="1">
    <source>
        <dbReference type="EMBL" id="MYL98093.1"/>
    </source>
</evidence>
<sequence>MRQIALPLSAASESPPRIVVGNANAAVVDALLEPGKWPFHTAILTGPARSGKSLLARWFRESGAGDALDDAQAMPEDDLFHRWNRAQESGRPLLIVADRRFAPGRTEDSENDDTATPRWRVALPDLSSRLGAALDLEIGEPDDAMLADLIEVHAERRSLPLDHSATQYLAGRCTRSHLGVENLVAAIDRLSLERKAAPTMAIWRDALIESKAGGQAEA</sequence>
<evidence type="ECO:0000313" key="2">
    <source>
        <dbReference type="Proteomes" id="UP000465810"/>
    </source>
</evidence>
<dbReference type="RefSeq" id="WP_160985736.1">
    <property type="nucleotide sequence ID" value="NZ_WVTD01000006.1"/>
</dbReference>
<reference evidence="1 2" key="1">
    <citation type="submission" date="2019-12" db="EMBL/GenBank/DDBJ databases">
        <authorList>
            <person name="Feng G."/>
            <person name="Zhu H."/>
        </authorList>
    </citation>
    <scope>NUCLEOTIDE SEQUENCE [LARGE SCALE GENOMIC DNA]</scope>
    <source>
        <strain evidence="1 2">FGD1</strain>
    </source>
</reference>
<dbReference type="EMBL" id="WVTD01000006">
    <property type="protein sequence ID" value="MYL98093.1"/>
    <property type="molecule type" value="Genomic_DNA"/>
</dbReference>
<comment type="caution">
    <text evidence="1">The sequence shown here is derived from an EMBL/GenBank/DDBJ whole genome shotgun (WGS) entry which is preliminary data.</text>
</comment>
<proteinExistence type="predicted"/>
<gene>
    <name evidence="1" type="ORF">GR702_09955</name>
</gene>
<dbReference type="InterPro" id="IPR027417">
    <property type="entry name" value="P-loop_NTPase"/>
</dbReference>
<dbReference type="Proteomes" id="UP000465810">
    <property type="component" value="Unassembled WGS sequence"/>
</dbReference>
<keyword evidence="2" id="KW-1185">Reference proteome</keyword>
<dbReference type="AlphaFoldDB" id="A0A7X4K899"/>
<dbReference type="Gene3D" id="1.10.8.60">
    <property type="match status" value="1"/>
</dbReference>
<protein>
    <submittedName>
        <fullName evidence="1">ATPase</fullName>
    </submittedName>
</protein>
<dbReference type="SUPFAM" id="SSF52540">
    <property type="entry name" value="P-loop containing nucleoside triphosphate hydrolases"/>
    <property type="match status" value="1"/>
</dbReference>